<gene>
    <name evidence="1" type="ORF">RS83_03002</name>
</gene>
<dbReference type="Gene3D" id="3.40.50.1820">
    <property type="entry name" value="alpha/beta hydrolase"/>
    <property type="match status" value="1"/>
</dbReference>
<dbReference type="RefSeq" id="WP_045280280.1">
    <property type="nucleotide sequence ID" value="NZ_CAKKLT010000004.1"/>
</dbReference>
<sequence>MLSRAAWWVADYAYAAYWQVRASFGRLGADSFTSGDRAPIVILPGVYETWRFMQPLVTALHDRGHPVHVLDVLARNRLPLVEAAQLVTDFLERADLSGVILVAHSKGGLAGKLVMTGPAAGRVRAMLAIAAPFGGSRYARRMPGRTLRAFSPDDPSIRSLAGLRDVNARIVSVYAAFDPHIPEGSELIGAKNVRLETGGHFRVLAHPRVLGELAALADTGA</sequence>
<dbReference type="EMBL" id="JYIW01000026">
    <property type="protein sequence ID" value="KJL27942.1"/>
    <property type="molecule type" value="Genomic_DNA"/>
</dbReference>
<dbReference type="GO" id="GO:0016787">
    <property type="term" value="F:hydrolase activity"/>
    <property type="evidence" value="ECO:0007669"/>
    <property type="project" value="UniProtKB-KW"/>
</dbReference>
<name>A0A0F0L450_9MICO</name>
<dbReference type="PATRIC" id="fig|82380.11.peg.3038"/>
<dbReference type="AlphaFoldDB" id="A0A0F0L450"/>
<dbReference type="InterPro" id="IPR029058">
    <property type="entry name" value="AB_hydrolase_fold"/>
</dbReference>
<dbReference type="OrthoDB" id="9770427at2"/>
<protein>
    <submittedName>
        <fullName evidence="1">Alpha/beta hydrolase family protein</fullName>
    </submittedName>
</protein>
<comment type="caution">
    <text evidence="1">The sequence shown here is derived from an EMBL/GenBank/DDBJ whole genome shotgun (WGS) entry which is preliminary data.</text>
</comment>
<keyword evidence="1" id="KW-0378">Hydrolase</keyword>
<dbReference type="Proteomes" id="UP000033640">
    <property type="component" value="Unassembled WGS sequence"/>
</dbReference>
<proteinExistence type="predicted"/>
<reference evidence="1 2" key="1">
    <citation type="submission" date="2015-02" db="EMBL/GenBank/DDBJ databases">
        <title>Draft genome sequences of ten Microbacterium spp. with emphasis on heavy metal contaminated environments.</title>
        <authorList>
            <person name="Corretto E."/>
        </authorList>
    </citation>
    <scope>NUCLEOTIDE SEQUENCE [LARGE SCALE GENOMIC DNA]</scope>
    <source>
        <strain evidence="1 2">BEL4b</strain>
    </source>
</reference>
<organism evidence="1 2">
    <name type="scientific">Microbacterium oxydans</name>
    <dbReference type="NCBI Taxonomy" id="82380"/>
    <lineage>
        <taxon>Bacteria</taxon>
        <taxon>Bacillati</taxon>
        <taxon>Actinomycetota</taxon>
        <taxon>Actinomycetes</taxon>
        <taxon>Micrococcales</taxon>
        <taxon>Microbacteriaceae</taxon>
        <taxon>Microbacterium</taxon>
    </lineage>
</organism>
<accession>A0A0F0L450</accession>
<evidence type="ECO:0000313" key="1">
    <source>
        <dbReference type="EMBL" id="KJL27942.1"/>
    </source>
</evidence>
<dbReference type="SUPFAM" id="SSF53474">
    <property type="entry name" value="alpha/beta-Hydrolases"/>
    <property type="match status" value="1"/>
</dbReference>
<evidence type="ECO:0000313" key="2">
    <source>
        <dbReference type="Proteomes" id="UP000033640"/>
    </source>
</evidence>